<dbReference type="GO" id="GO:0007059">
    <property type="term" value="P:chromosome segregation"/>
    <property type="evidence" value="ECO:0007669"/>
    <property type="project" value="InterPro"/>
</dbReference>
<comment type="caution">
    <text evidence="4">The sequence shown here is derived from an EMBL/GenBank/DDBJ whole genome shotgun (WGS) entry which is preliminary data.</text>
</comment>
<dbReference type="Pfam" id="PF03259">
    <property type="entry name" value="Robl_LC7"/>
    <property type="match status" value="1"/>
</dbReference>
<dbReference type="Pfam" id="PF24761">
    <property type="entry name" value="C2H2_ASCIZ_4th"/>
    <property type="match status" value="1"/>
</dbReference>
<comment type="similarity">
    <text evidence="1">Belongs to the GAMAD family.</text>
</comment>
<dbReference type="InterPro" id="IPR056380">
    <property type="entry name" value="Znf_C2H2_ASCIZ_4th"/>
</dbReference>
<protein>
    <submittedName>
        <fullName evidence="4">ATM interactor</fullName>
    </submittedName>
</protein>
<evidence type="ECO:0000256" key="2">
    <source>
        <dbReference type="SAM" id="MobiDB-lite"/>
    </source>
</evidence>
<dbReference type="InterPro" id="IPR004942">
    <property type="entry name" value="Roadblock/LAMTOR2_dom"/>
</dbReference>
<dbReference type="SUPFAM" id="SSF52096">
    <property type="entry name" value="ClpP/crotonase"/>
    <property type="match status" value="1"/>
</dbReference>
<evidence type="ECO:0000313" key="5">
    <source>
        <dbReference type="Proteomes" id="UP000289886"/>
    </source>
</evidence>
<dbReference type="GO" id="GO:0045944">
    <property type="term" value="P:positive regulation of transcription by RNA polymerase II"/>
    <property type="evidence" value="ECO:0007669"/>
    <property type="project" value="InterPro"/>
</dbReference>
<dbReference type="GO" id="GO:0034080">
    <property type="term" value="P:CENP-A containing chromatin assembly"/>
    <property type="evidence" value="ECO:0007669"/>
    <property type="project" value="InterPro"/>
</dbReference>
<proteinExistence type="inferred from homology"/>
<feature type="region of interest" description="Disordered" evidence="2">
    <location>
        <begin position="157"/>
        <end position="184"/>
    </location>
</feature>
<dbReference type="Pfam" id="PF24759">
    <property type="entry name" value="C2HC_ASCIZ"/>
    <property type="match status" value="1"/>
</dbReference>
<dbReference type="Pfam" id="PF00378">
    <property type="entry name" value="ECH_1"/>
    <property type="match status" value="1"/>
</dbReference>
<gene>
    <name evidence="4" type="ORF">EOD39_0305</name>
</gene>
<dbReference type="InterPro" id="IPR055303">
    <property type="entry name" value="ATMIN"/>
</dbReference>
<dbReference type="SMART" id="SM00960">
    <property type="entry name" value="Robl_LC7"/>
    <property type="match status" value="1"/>
</dbReference>
<dbReference type="InterPro" id="IPR007902">
    <property type="entry name" value="Chl4/mis15/CENP-N"/>
</dbReference>
<dbReference type="GO" id="GO:0000976">
    <property type="term" value="F:transcription cis-regulatory region binding"/>
    <property type="evidence" value="ECO:0007669"/>
    <property type="project" value="InterPro"/>
</dbReference>
<dbReference type="SUPFAM" id="SSF103196">
    <property type="entry name" value="Roadblock/LC7 domain"/>
    <property type="match status" value="1"/>
</dbReference>
<dbReference type="InterPro" id="IPR029045">
    <property type="entry name" value="ClpP/crotonase-like_dom_sf"/>
</dbReference>
<dbReference type="Gene3D" id="3.30.450.30">
    <property type="entry name" value="Dynein light chain 2a, cytoplasmic"/>
    <property type="match status" value="1"/>
</dbReference>
<evidence type="ECO:0000313" key="4">
    <source>
        <dbReference type="EMBL" id="RXM31156.1"/>
    </source>
</evidence>
<evidence type="ECO:0000259" key="3">
    <source>
        <dbReference type="SMART" id="SM00960"/>
    </source>
</evidence>
<organism evidence="4 5">
    <name type="scientific">Acipenser ruthenus</name>
    <name type="common">Sterlet sturgeon</name>
    <dbReference type="NCBI Taxonomy" id="7906"/>
    <lineage>
        <taxon>Eukaryota</taxon>
        <taxon>Metazoa</taxon>
        <taxon>Chordata</taxon>
        <taxon>Craniata</taxon>
        <taxon>Vertebrata</taxon>
        <taxon>Euteleostomi</taxon>
        <taxon>Actinopterygii</taxon>
        <taxon>Chondrostei</taxon>
        <taxon>Acipenseriformes</taxon>
        <taxon>Acipenseridae</taxon>
        <taxon>Acipenser</taxon>
    </lineage>
</organism>
<dbReference type="FunFam" id="3.30.450.30:FF:000009">
    <property type="entry name" value="Dynein light chain roadblock"/>
    <property type="match status" value="1"/>
</dbReference>
<dbReference type="GO" id="GO:0005634">
    <property type="term" value="C:nucleus"/>
    <property type="evidence" value="ECO:0007669"/>
    <property type="project" value="TreeGrafter"/>
</dbReference>
<dbReference type="Proteomes" id="UP000289886">
    <property type="component" value="Unassembled WGS sequence"/>
</dbReference>
<keyword evidence="5" id="KW-1185">Reference proteome</keyword>
<feature type="non-terminal residue" evidence="4">
    <location>
        <position position="1"/>
    </location>
</feature>
<dbReference type="InterPro" id="IPR001753">
    <property type="entry name" value="Enoyl-CoA_hydra/iso"/>
</dbReference>
<name>A0A444U7I1_ACIRT</name>
<accession>A0A444U7I1</accession>
<dbReference type="CDD" id="cd06558">
    <property type="entry name" value="crotonase-like"/>
    <property type="match status" value="1"/>
</dbReference>
<dbReference type="EMBL" id="SCEB01215122">
    <property type="protein sequence ID" value="RXM31156.1"/>
    <property type="molecule type" value="Genomic_DNA"/>
</dbReference>
<evidence type="ECO:0000256" key="1">
    <source>
        <dbReference type="ARBA" id="ARBA00007191"/>
    </source>
</evidence>
<dbReference type="PANTHER" id="PTHR46664:SF1">
    <property type="entry name" value="ATM INTERACTOR"/>
    <property type="match status" value="1"/>
</dbReference>
<dbReference type="InterPro" id="IPR014748">
    <property type="entry name" value="Enoyl-CoA_hydra_C"/>
</dbReference>
<dbReference type="PANTHER" id="PTHR46664">
    <property type="entry name" value="ATM INTERACTOR"/>
    <property type="match status" value="1"/>
</dbReference>
<dbReference type="Gene3D" id="3.90.226.10">
    <property type="entry name" value="2-enoyl-CoA Hydratase, Chain A, domain 1"/>
    <property type="match status" value="1"/>
</dbReference>
<reference evidence="4 5" key="1">
    <citation type="submission" date="2019-01" db="EMBL/GenBank/DDBJ databases">
        <title>Draft Genome and Complete Hox-Cluster Characterization of the Sterlet Sturgeon (Acipenser ruthenus).</title>
        <authorList>
            <person name="Wei Q."/>
        </authorList>
    </citation>
    <scope>NUCLEOTIDE SEQUENCE [LARGE SCALE GENOMIC DNA]</scope>
    <source>
        <strain evidence="4">WHYD16114868_AA</strain>
        <tissue evidence="4">Blood</tissue>
    </source>
</reference>
<dbReference type="GO" id="GO:0000981">
    <property type="term" value="F:DNA-binding transcription factor activity, RNA polymerase II-specific"/>
    <property type="evidence" value="ECO:0007669"/>
    <property type="project" value="TreeGrafter"/>
</dbReference>
<feature type="domain" description="Roadblock/LAMTOR2" evidence="3">
    <location>
        <begin position="6"/>
        <end position="102"/>
    </location>
</feature>
<sequence>SFQSEVEETLKRIQSHKGVIGTIVVNAEGIPIRTTLDNSTTVQYAGLLHQLTMKARSTVRDIDPQNDLTFLRIRSKKHEIMVAPGWIVSLGKLCTHLFIVLTQTTWGFVIEHQQTPVVLLISPINIPLQFQSHELGDKRAKPGKQVGGPRFLREGRAVSSEAVRGKVATHKKKRTNTMGSQKQKRCYGGKHALDRATKTVTYRTTPSGLQIMPMRKPHNGIQNGDTSLDKDSLHYRDTAREQKLANDGEHELLDDLEVNDSPLMNGIGSTLSNGGISLHSAVKRKLVEDKDYVFDKRLRYNVRQNESNCRFRDIVVRKEEGFTHILLSSQTSDNNALTPEIMTEVRRALGNASVDDSKLLLLSAVGSVFCSGLDYSYLIGRLSSDRRKESTRIAESIRDFVKAFIQFKKPIVVAINGPALGLGASILPLCDIVWASEKAWFQTPCATIRLTPAGCSSYTFPQILGVALVLEESKYLVRSFLKSALEGVNEKECQMLKQLWSSSKGLDSLFSYLQDDALVLNMTEFSQKFKVNLKDLLRHVSIGMKKCEDDAVWIRVAWGDNFTKPNQFKPTYVVYQLQTPYVFISNLNVKHRPLLSQALVIATKHDEIKEIQLRGRCLKSLKDLVLRRYKQHFMKMHAEKKYKCAKCSNCYSTEWDLKRHSEDCGKTYQCTCGCPYACRAALLSHIYRTGHEIPVEHRYPPVKKRKMEGSLGGAPKQKPNEQMFQIVSIEQELSEVYVAPSGPCQSNVGNQNPTPTKTIQKLLLPKPRVALVKVPVMKFAHVPIIVSSADHSIKPVVVAVDNQGSVISTVHLLPQSVGTLDTKALTFRDTMPMSRLALEPVSTGVQVNLEAMASNHNILAEMGHRNKSISTNIQTDISYLSKGSTPAISCPVNDSSVSSCAQTDISVSAQVLLPINVQTQTFPSSYKMTSSTGAQTDAFGQTYYPSFAVTRETQTSTNLSTTECREQQMDQAIMCADIFENDSSYSVSTQTSLKSNCLTENVDRHLTSSSNPSLFDEKSVEVMCFSAQTSLLPQHPVADNQTQTMNLFSDLENILSDSMTGHSLDNHGPLSDASTRCEVGLTSVQEQNTGIDFDFEEFLNAAHTQTQTEESELGTLNSEPVLESLDIETQTDFLFYDDHAPNYSNRVQSNYLGLDTQTQTDLNFLLDTSSHIPLGNFLKQSSFSMSMESSDTETQTVVHPALRCNPSHESQVKSNSTETQTITSCFGSLGNLFLTSNETQTVMDDFLVTDVAWNTLESHFSSVETQTCEELSSLFHHSDKTNNLI</sequence>
<dbReference type="Pfam" id="PF05238">
    <property type="entry name" value="CENP-N"/>
    <property type="match status" value="1"/>
</dbReference>
<dbReference type="InterPro" id="IPR056381">
    <property type="entry name" value="Znf_C2HC_ASCIZ_3rd"/>
</dbReference>
<dbReference type="Gene3D" id="1.10.12.10">
    <property type="entry name" value="Lyase 2-enoyl-coa Hydratase, Chain A, domain 2"/>
    <property type="match status" value="1"/>
</dbReference>